<evidence type="ECO:0000313" key="1">
    <source>
        <dbReference type="EMBL" id="OEU98568.1"/>
    </source>
</evidence>
<dbReference type="AlphaFoldDB" id="A0A1E7K3R5"/>
<evidence type="ECO:0000313" key="2">
    <source>
        <dbReference type="Proteomes" id="UP000175829"/>
    </source>
</evidence>
<reference evidence="1 2" key="1">
    <citation type="journal article" date="2016" name="Front. Microbiol.">
        <title>Comparative Genomics Analysis of Streptomyces Species Reveals Their Adaptation to the Marine Environment and Their Diversity at the Genomic Level.</title>
        <authorList>
            <person name="Tian X."/>
            <person name="Zhang Z."/>
            <person name="Yang T."/>
            <person name="Chen M."/>
            <person name="Li J."/>
            <person name="Chen F."/>
            <person name="Yang J."/>
            <person name="Li W."/>
            <person name="Zhang B."/>
            <person name="Zhang Z."/>
            <person name="Wu J."/>
            <person name="Zhang C."/>
            <person name="Long L."/>
            <person name="Xiao J."/>
        </authorList>
    </citation>
    <scope>NUCLEOTIDE SEQUENCE [LARGE SCALE GENOMIC DNA]</scope>
    <source>
        <strain evidence="1 2">SCSIO M10379</strain>
    </source>
</reference>
<name>A0A1E7K3R5_9ACTN</name>
<organism evidence="1 2">
    <name type="scientific">Streptomyces qinglanensis</name>
    <dbReference type="NCBI Taxonomy" id="943816"/>
    <lineage>
        <taxon>Bacteria</taxon>
        <taxon>Bacillati</taxon>
        <taxon>Actinomycetota</taxon>
        <taxon>Actinomycetes</taxon>
        <taxon>Kitasatosporales</taxon>
        <taxon>Streptomycetaceae</taxon>
        <taxon>Streptomyces</taxon>
    </lineage>
</organism>
<sequence>MAVTVPLASTVVATHAVPEASSATVSLSPPGPVKVTVPVGVPEPGASVVTVAHTSTDSPHTDGSGLAVTAVVVSAALTVTSTVSDEPAKQGPSPL</sequence>
<gene>
    <name evidence="1" type="ORF">AN217_12915</name>
</gene>
<accession>A0A1E7K3R5</accession>
<protein>
    <submittedName>
        <fullName evidence="1">Uncharacterized protein</fullName>
    </submittedName>
</protein>
<dbReference type="EMBL" id="LJGV01000022">
    <property type="protein sequence ID" value="OEU98568.1"/>
    <property type="molecule type" value="Genomic_DNA"/>
</dbReference>
<comment type="caution">
    <text evidence="1">The sequence shown here is derived from an EMBL/GenBank/DDBJ whole genome shotgun (WGS) entry which is preliminary data.</text>
</comment>
<proteinExistence type="predicted"/>
<dbReference type="Proteomes" id="UP000175829">
    <property type="component" value="Unassembled WGS sequence"/>
</dbReference>